<keyword evidence="5" id="KW-1185">Reference proteome</keyword>
<feature type="non-terminal residue" evidence="4">
    <location>
        <position position="1"/>
    </location>
</feature>
<evidence type="ECO:0000313" key="5">
    <source>
        <dbReference type="Proteomes" id="UP000799771"/>
    </source>
</evidence>
<dbReference type="PANTHER" id="PTHR11177:SF333">
    <property type="entry name" value="CHITINASE"/>
    <property type="match status" value="1"/>
</dbReference>
<keyword evidence="4" id="KW-0378">Hydrolase</keyword>
<dbReference type="PANTHER" id="PTHR11177">
    <property type="entry name" value="CHITINASE"/>
    <property type="match status" value="1"/>
</dbReference>
<dbReference type="GO" id="GO:0008061">
    <property type="term" value="F:chitin binding"/>
    <property type="evidence" value="ECO:0007669"/>
    <property type="project" value="InterPro"/>
</dbReference>
<dbReference type="RefSeq" id="XP_033519041.1">
    <property type="nucleotide sequence ID" value="XM_033664371.1"/>
</dbReference>
<dbReference type="Gene3D" id="3.20.20.80">
    <property type="entry name" value="Glycosidases"/>
    <property type="match status" value="1"/>
</dbReference>
<gene>
    <name evidence="4" type="ORF">P153DRAFT_301221</name>
</gene>
<evidence type="ECO:0000256" key="1">
    <source>
        <dbReference type="ARBA" id="ARBA00008682"/>
    </source>
</evidence>
<dbReference type="GO" id="GO:0008843">
    <property type="term" value="F:endochitinase activity"/>
    <property type="evidence" value="ECO:0007669"/>
    <property type="project" value="UniProtKB-EC"/>
</dbReference>
<dbReference type="PROSITE" id="PS51910">
    <property type="entry name" value="GH18_2"/>
    <property type="match status" value="1"/>
</dbReference>
<evidence type="ECO:0000313" key="4">
    <source>
        <dbReference type="EMBL" id="KAF2124648.1"/>
    </source>
</evidence>
<name>A0A6A6A1P9_9PLEO</name>
<comment type="similarity">
    <text evidence="1">Belongs to the glycosyl hydrolase 18 family. Chitinase class V subfamily.</text>
</comment>
<evidence type="ECO:0000256" key="2">
    <source>
        <dbReference type="ARBA" id="ARBA00012729"/>
    </source>
</evidence>
<feature type="domain" description="GH18" evidence="3">
    <location>
        <begin position="1"/>
        <end position="323"/>
    </location>
</feature>
<dbReference type="InterPro" id="IPR001223">
    <property type="entry name" value="Glyco_hydro18_cat"/>
</dbReference>
<evidence type="ECO:0000259" key="3">
    <source>
        <dbReference type="PROSITE" id="PS51910"/>
    </source>
</evidence>
<dbReference type="OrthoDB" id="73875at2759"/>
<dbReference type="EMBL" id="ML977518">
    <property type="protein sequence ID" value="KAF2124648.1"/>
    <property type="molecule type" value="Genomic_DNA"/>
</dbReference>
<dbReference type="InterPro" id="IPR017853">
    <property type="entry name" value="GH"/>
</dbReference>
<protein>
    <recommendedName>
        <fullName evidence="2">chitinase</fullName>
        <ecNumber evidence="2">3.2.1.14</ecNumber>
    </recommendedName>
</protein>
<dbReference type="Gene3D" id="3.10.50.10">
    <property type="match status" value="1"/>
</dbReference>
<dbReference type="EC" id="3.2.1.14" evidence="2"/>
<dbReference type="AlphaFoldDB" id="A0A6A6A1P9"/>
<proteinExistence type="inferred from homology"/>
<dbReference type="InterPro" id="IPR050314">
    <property type="entry name" value="Glycosyl_Hydrlase_18"/>
</dbReference>
<dbReference type="GeneID" id="54404803"/>
<dbReference type="SUPFAM" id="SSF54556">
    <property type="entry name" value="Chitinase insertion domain"/>
    <property type="match status" value="1"/>
</dbReference>
<dbReference type="Pfam" id="PF00704">
    <property type="entry name" value="Glyco_hydro_18"/>
    <property type="match status" value="1"/>
</dbReference>
<dbReference type="GO" id="GO:0005975">
    <property type="term" value="P:carbohydrate metabolic process"/>
    <property type="evidence" value="ECO:0007669"/>
    <property type="project" value="InterPro"/>
</dbReference>
<dbReference type="InterPro" id="IPR029070">
    <property type="entry name" value="Chitinase_insertion_sf"/>
</dbReference>
<dbReference type="SMART" id="SM00636">
    <property type="entry name" value="Glyco_18"/>
    <property type="match status" value="1"/>
</dbReference>
<reference evidence="4" key="1">
    <citation type="journal article" date="2020" name="Stud. Mycol.">
        <title>101 Dothideomycetes genomes: a test case for predicting lifestyles and emergence of pathogens.</title>
        <authorList>
            <person name="Haridas S."/>
            <person name="Albert R."/>
            <person name="Binder M."/>
            <person name="Bloem J."/>
            <person name="Labutti K."/>
            <person name="Salamov A."/>
            <person name="Andreopoulos B."/>
            <person name="Baker S."/>
            <person name="Barry K."/>
            <person name="Bills G."/>
            <person name="Bluhm B."/>
            <person name="Cannon C."/>
            <person name="Castanera R."/>
            <person name="Culley D."/>
            <person name="Daum C."/>
            <person name="Ezra D."/>
            <person name="Gonzalez J."/>
            <person name="Henrissat B."/>
            <person name="Kuo A."/>
            <person name="Liang C."/>
            <person name="Lipzen A."/>
            <person name="Lutzoni F."/>
            <person name="Magnuson J."/>
            <person name="Mondo S."/>
            <person name="Nolan M."/>
            <person name="Ohm R."/>
            <person name="Pangilinan J."/>
            <person name="Park H.-J."/>
            <person name="Ramirez L."/>
            <person name="Alfaro M."/>
            <person name="Sun H."/>
            <person name="Tritt A."/>
            <person name="Yoshinaga Y."/>
            <person name="Zwiers L.-H."/>
            <person name="Turgeon B."/>
            <person name="Goodwin S."/>
            <person name="Spatafora J."/>
            <person name="Crous P."/>
            <person name="Grigoriev I."/>
        </authorList>
    </citation>
    <scope>NUCLEOTIDE SEQUENCE</scope>
    <source>
        <strain evidence="4">CBS 119687</strain>
    </source>
</reference>
<organism evidence="4 5">
    <name type="scientific">Dothidotthia symphoricarpi CBS 119687</name>
    <dbReference type="NCBI Taxonomy" id="1392245"/>
    <lineage>
        <taxon>Eukaryota</taxon>
        <taxon>Fungi</taxon>
        <taxon>Dikarya</taxon>
        <taxon>Ascomycota</taxon>
        <taxon>Pezizomycotina</taxon>
        <taxon>Dothideomycetes</taxon>
        <taxon>Pleosporomycetidae</taxon>
        <taxon>Pleosporales</taxon>
        <taxon>Dothidotthiaceae</taxon>
        <taxon>Dothidotthia</taxon>
    </lineage>
</organism>
<dbReference type="Proteomes" id="UP000799771">
    <property type="component" value="Unassembled WGS sequence"/>
</dbReference>
<dbReference type="InterPro" id="IPR011583">
    <property type="entry name" value="Chitinase_II/V-like_cat"/>
</dbReference>
<dbReference type="SUPFAM" id="SSF51445">
    <property type="entry name" value="(Trans)glycosidases"/>
    <property type="match status" value="1"/>
</dbReference>
<accession>A0A6A6A1P9</accession>
<sequence>PSQIDTSGLTHLILSFASIDPTTFAVSPTHPDDEEVYKQFLALPDHVDKYIGIGGWEFSDPSERTHHTWSELASSKENRKAFIDSLKQFLAKWNFRGVDIDWEWPGAETRGGNPSDMRNHIDLLVELRQALGSSWGLSVVLPAQYLYLKNLDPKALEAQVDFFNVLAYDLHGAWDANVPGLGSIIKPHTDLKEIDEALRLLWFNEVSPQKVNLGTANYGRGYTVADKNCMYYGCQFTGPSKAGKCTDLAGVLSTCEINRIIGEKGLKPQVISGGAGVKEISWDDQWVNYDDQQTFAMKLELANDRCLGGTALWAVDYAICDGR</sequence>